<feature type="transmembrane region" description="Helical" evidence="1">
    <location>
        <begin position="6"/>
        <end position="24"/>
    </location>
</feature>
<keyword evidence="1" id="KW-0812">Transmembrane</keyword>
<keyword evidence="3" id="KW-1185">Reference proteome</keyword>
<evidence type="ECO:0000256" key="1">
    <source>
        <dbReference type="SAM" id="Phobius"/>
    </source>
</evidence>
<dbReference type="EMBL" id="BMQG01000003">
    <property type="protein sequence ID" value="GGM37305.1"/>
    <property type="molecule type" value="Genomic_DNA"/>
</dbReference>
<name>A0A8H9GLT3_9DEIO</name>
<sequence length="231" mass="25390">MTPPDSVLSLLGALSVGALLWLLCQMRPRRARPTPPPSGDPALTDERTQRRLAYERDVLRPGLLHVAFDRDSISMGDDSEDHWAVLMFEELLPLSAVLGPPIFKVLPSIPGGQDHWLIDLREELTPFTPATAGEAARPGRMRVTPLAVVQRGQPAPHLLTPDVPVSRLMGATLFARPLPRRVRKEVVAGPPDAAPHEAELWTTLTYDIDRVPAGPRVMIRVARPEAGPVRH</sequence>
<gene>
    <name evidence="2" type="ORF">GCM10008956_12260</name>
</gene>
<accession>A0A8H9GLT3</accession>
<comment type="caution">
    <text evidence="2">The sequence shown here is derived from an EMBL/GenBank/DDBJ whole genome shotgun (WGS) entry which is preliminary data.</text>
</comment>
<proteinExistence type="predicted"/>
<dbReference type="Proteomes" id="UP000600547">
    <property type="component" value="Unassembled WGS sequence"/>
</dbReference>
<dbReference type="AlphaFoldDB" id="A0A8H9GLT3"/>
<dbReference type="RefSeq" id="WP_110833159.1">
    <property type="nucleotide sequence ID" value="NZ_BMQG01000003.1"/>
</dbReference>
<evidence type="ECO:0000313" key="2">
    <source>
        <dbReference type="EMBL" id="GGM37305.1"/>
    </source>
</evidence>
<protein>
    <submittedName>
        <fullName evidence="2">Uncharacterized protein</fullName>
    </submittedName>
</protein>
<reference evidence="3" key="1">
    <citation type="journal article" date="2019" name="Int. J. Syst. Evol. Microbiol.">
        <title>The Global Catalogue of Microorganisms (GCM) 10K type strain sequencing project: providing services to taxonomists for standard genome sequencing and annotation.</title>
        <authorList>
            <consortium name="The Broad Institute Genomics Platform"/>
            <consortium name="The Broad Institute Genome Sequencing Center for Infectious Disease"/>
            <person name="Wu L."/>
            <person name="Ma J."/>
        </authorList>
    </citation>
    <scope>NUCLEOTIDE SEQUENCE [LARGE SCALE GENOMIC DNA]</scope>
    <source>
        <strain evidence="3">JCM 31047</strain>
    </source>
</reference>
<keyword evidence="1" id="KW-0472">Membrane</keyword>
<evidence type="ECO:0000313" key="3">
    <source>
        <dbReference type="Proteomes" id="UP000600547"/>
    </source>
</evidence>
<organism evidence="2 3">
    <name type="scientific">Deinococcus arenae</name>
    <dbReference type="NCBI Taxonomy" id="1452751"/>
    <lineage>
        <taxon>Bacteria</taxon>
        <taxon>Thermotogati</taxon>
        <taxon>Deinococcota</taxon>
        <taxon>Deinococci</taxon>
        <taxon>Deinococcales</taxon>
        <taxon>Deinococcaceae</taxon>
        <taxon>Deinococcus</taxon>
    </lineage>
</organism>
<keyword evidence="1" id="KW-1133">Transmembrane helix</keyword>